<gene>
    <name evidence="1" type="ORF">JN12_03398</name>
</gene>
<dbReference type="AlphaFoldDB" id="A0A562VEX6"/>
<evidence type="ECO:0000313" key="2">
    <source>
        <dbReference type="Proteomes" id="UP000319449"/>
    </source>
</evidence>
<name>A0A562VEX6_9BACT</name>
<dbReference type="OrthoDB" id="5393836at2"/>
<evidence type="ECO:0000313" key="1">
    <source>
        <dbReference type="EMBL" id="TWJ16456.1"/>
    </source>
</evidence>
<organism evidence="1 2">
    <name type="scientific">Geobacter argillaceus</name>
    <dbReference type="NCBI Taxonomy" id="345631"/>
    <lineage>
        <taxon>Bacteria</taxon>
        <taxon>Pseudomonadati</taxon>
        <taxon>Thermodesulfobacteriota</taxon>
        <taxon>Desulfuromonadia</taxon>
        <taxon>Geobacterales</taxon>
        <taxon>Geobacteraceae</taxon>
        <taxon>Geobacter</taxon>
    </lineage>
</organism>
<dbReference type="CDD" id="cd00293">
    <property type="entry name" value="USP-like"/>
    <property type="match status" value="1"/>
</dbReference>
<dbReference type="SUPFAM" id="SSF52402">
    <property type="entry name" value="Adenine nucleotide alpha hydrolases-like"/>
    <property type="match status" value="2"/>
</dbReference>
<sequence length="272" mass="29610">MAIKDILLHLDNSPSCPSRIEFAVNLALSHGAHLKGLYVLTHPYYASRHDKGESDQIEAVKAQFLDKTGQAGISAEWLYVDWSVVGVGVSEVVDLYAYYSDLLIVGQPDLASRNAGTPDDLPERLGLGIGRPLLVVPYAGTFSPEVNRVMVAWKTGRESSRVIHDSLPILRKAAHVSIVTVGAQGKQDDSVERDARSVCTYLARHGITATHDWILTTSNFPIGDVLLNHACEQTMDLLAMGAFAPTRRGAFVLGPIARHLMAHMTVPVLISH</sequence>
<dbReference type="Gene3D" id="3.40.50.12370">
    <property type="match status" value="1"/>
</dbReference>
<dbReference type="Proteomes" id="UP000319449">
    <property type="component" value="Unassembled WGS sequence"/>
</dbReference>
<proteinExistence type="predicted"/>
<reference evidence="1 2" key="1">
    <citation type="submission" date="2019-07" db="EMBL/GenBank/DDBJ databases">
        <title>Genomic Encyclopedia of Archaeal and Bacterial Type Strains, Phase II (KMG-II): from individual species to whole genera.</title>
        <authorList>
            <person name="Goeker M."/>
        </authorList>
    </citation>
    <scope>NUCLEOTIDE SEQUENCE [LARGE SCALE GENOMIC DNA]</scope>
    <source>
        <strain evidence="1 2">ATCC BAA-1139</strain>
    </source>
</reference>
<dbReference type="RefSeq" id="WP_145024955.1">
    <property type="nucleotide sequence ID" value="NZ_VLLN01000027.1"/>
</dbReference>
<comment type="caution">
    <text evidence="1">The sequence shown here is derived from an EMBL/GenBank/DDBJ whole genome shotgun (WGS) entry which is preliminary data.</text>
</comment>
<protein>
    <submittedName>
        <fullName evidence="1">Universal stress protein family protein</fullName>
    </submittedName>
</protein>
<keyword evidence="2" id="KW-1185">Reference proteome</keyword>
<accession>A0A562VEX6</accession>
<dbReference type="EMBL" id="VLLN01000027">
    <property type="protein sequence ID" value="TWJ16456.1"/>
    <property type="molecule type" value="Genomic_DNA"/>
</dbReference>